<dbReference type="Gene3D" id="3.40.190.290">
    <property type="match status" value="1"/>
</dbReference>
<dbReference type="Pfam" id="PF03466">
    <property type="entry name" value="LysR_substrate"/>
    <property type="match status" value="1"/>
</dbReference>
<evidence type="ECO:0000256" key="2">
    <source>
        <dbReference type="ARBA" id="ARBA00023015"/>
    </source>
</evidence>
<evidence type="ECO:0000313" key="7">
    <source>
        <dbReference type="Proteomes" id="UP000268908"/>
    </source>
</evidence>
<sequence length="320" mass="35330">MKNVTLRQLKVFEAVANNLSFSRAAEALHLTQPAVSMQVQALVEQVGVPLFEQMGKKIFLTTAGDELLRHARRIAQQLREAEEAMAAIRGVKGGRLNIGVVSTAKYIAPRLLVAFRVNHPEVELRLGVENRESVVRHLSDNEIDLAIMGSPPKDFETVAEVFAEHPHVLVASPAHPLAAHRRLAPEALAEELFLIREPGSGTRAAMERFFGERGVQLRQTVELASNEAVKQAVMAGMGLSFISEHSIGLELSVGRIAKLDVVGTPVIRHWHIVHRPEKQLLPMALAFLEFMRAEAPRLIAEQPPGWCPVPLTSQAKAKRR</sequence>
<dbReference type="InterPro" id="IPR005119">
    <property type="entry name" value="LysR_subst-bd"/>
</dbReference>
<organism evidence="6 7">
    <name type="scientific">Sulfurisoma sediminicola</name>
    <dbReference type="NCBI Taxonomy" id="1381557"/>
    <lineage>
        <taxon>Bacteria</taxon>
        <taxon>Pseudomonadati</taxon>
        <taxon>Pseudomonadota</taxon>
        <taxon>Betaproteobacteria</taxon>
        <taxon>Nitrosomonadales</taxon>
        <taxon>Sterolibacteriaceae</taxon>
        <taxon>Sulfurisoma</taxon>
    </lineage>
</organism>
<dbReference type="AlphaFoldDB" id="A0A497XIJ1"/>
<dbReference type="PANTHER" id="PTHR30126">
    <property type="entry name" value="HTH-TYPE TRANSCRIPTIONAL REGULATOR"/>
    <property type="match status" value="1"/>
</dbReference>
<evidence type="ECO:0000256" key="1">
    <source>
        <dbReference type="ARBA" id="ARBA00009437"/>
    </source>
</evidence>
<name>A0A497XIJ1_9PROT</name>
<dbReference type="InterPro" id="IPR000847">
    <property type="entry name" value="LysR_HTH_N"/>
</dbReference>
<gene>
    <name evidence="6" type="ORF">DFR35_0251</name>
</gene>
<dbReference type="FunFam" id="1.10.10.10:FF:000001">
    <property type="entry name" value="LysR family transcriptional regulator"/>
    <property type="match status" value="1"/>
</dbReference>
<dbReference type="PANTHER" id="PTHR30126:SF5">
    <property type="entry name" value="HTH-TYPE TRANSCRIPTIONAL ACTIVATOR CMPR"/>
    <property type="match status" value="1"/>
</dbReference>
<reference evidence="6 7" key="1">
    <citation type="submission" date="2018-10" db="EMBL/GenBank/DDBJ databases">
        <title>Genomic Encyclopedia of Type Strains, Phase IV (KMG-IV): sequencing the most valuable type-strain genomes for metagenomic binning, comparative biology and taxonomic classification.</title>
        <authorList>
            <person name="Goeker M."/>
        </authorList>
    </citation>
    <scope>NUCLEOTIDE SEQUENCE [LARGE SCALE GENOMIC DNA]</scope>
    <source>
        <strain evidence="6 7">DSM 26916</strain>
    </source>
</reference>
<dbReference type="GO" id="GO:0003700">
    <property type="term" value="F:DNA-binding transcription factor activity"/>
    <property type="evidence" value="ECO:0007669"/>
    <property type="project" value="InterPro"/>
</dbReference>
<proteinExistence type="inferred from homology"/>
<keyword evidence="7" id="KW-1185">Reference proteome</keyword>
<dbReference type="CDD" id="cd08419">
    <property type="entry name" value="PBP2_CbbR_RubisCO_like"/>
    <property type="match status" value="1"/>
</dbReference>
<feature type="domain" description="HTH lysR-type" evidence="5">
    <location>
        <begin position="4"/>
        <end position="61"/>
    </location>
</feature>
<dbReference type="Pfam" id="PF00126">
    <property type="entry name" value="HTH_1"/>
    <property type="match status" value="1"/>
</dbReference>
<evidence type="ECO:0000259" key="5">
    <source>
        <dbReference type="PROSITE" id="PS50931"/>
    </source>
</evidence>
<dbReference type="RefSeq" id="WP_121239671.1">
    <property type="nucleotide sequence ID" value="NZ_BHVV01000001.1"/>
</dbReference>
<evidence type="ECO:0000256" key="3">
    <source>
        <dbReference type="ARBA" id="ARBA00023125"/>
    </source>
</evidence>
<dbReference type="InterPro" id="IPR036388">
    <property type="entry name" value="WH-like_DNA-bd_sf"/>
</dbReference>
<evidence type="ECO:0000256" key="4">
    <source>
        <dbReference type="ARBA" id="ARBA00023163"/>
    </source>
</evidence>
<dbReference type="Gene3D" id="1.10.10.10">
    <property type="entry name" value="Winged helix-like DNA-binding domain superfamily/Winged helix DNA-binding domain"/>
    <property type="match status" value="1"/>
</dbReference>
<comment type="similarity">
    <text evidence="1">Belongs to the LysR transcriptional regulatory family.</text>
</comment>
<dbReference type="PRINTS" id="PR00039">
    <property type="entry name" value="HTHLYSR"/>
</dbReference>
<keyword evidence="2" id="KW-0805">Transcription regulation</keyword>
<protein>
    <submittedName>
        <fullName evidence="6">LysR family transcriptional regulator</fullName>
    </submittedName>
</protein>
<evidence type="ECO:0000313" key="6">
    <source>
        <dbReference type="EMBL" id="RLJ67702.1"/>
    </source>
</evidence>
<accession>A0A497XIJ1</accession>
<dbReference type="EMBL" id="RCCI01000004">
    <property type="protein sequence ID" value="RLJ67702.1"/>
    <property type="molecule type" value="Genomic_DNA"/>
</dbReference>
<dbReference type="SUPFAM" id="SSF46785">
    <property type="entry name" value="Winged helix' DNA-binding domain"/>
    <property type="match status" value="1"/>
</dbReference>
<dbReference type="SUPFAM" id="SSF53850">
    <property type="entry name" value="Periplasmic binding protein-like II"/>
    <property type="match status" value="1"/>
</dbReference>
<keyword evidence="3" id="KW-0238">DNA-binding</keyword>
<dbReference type="PROSITE" id="PS50931">
    <property type="entry name" value="HTH_LYSR"/>
    <property type="match status" value="1"/>
</dbReference>
<dbReference type="OrthoDB" id="9785745at2"/>
<dbReference type="Proteomes" id="UP000268908">
    <property type="component" value="Unassembled WGS sequence"/>
</dbReference>
<dbReference type="GO" id="GO:0000976">
    <property type="term" value="F:transcription cis-regulatory region binding"/>
    <property type="evidence" value="ECO:0007669"/>
    <property type="project" value="TreeGrafter"/>
</dbReference>
<dbReference type="InterPro" id="IPR036390">
    <property type="entry name" value="WH_DNA-bd_sf"/>
</dbReference>
<comment type="caution">
    <text evidence="6">The sequence shown here is derived from an EMBL/GenBank/DDBJ whole genome shotgun (WGS) entry which is preliminary data.</text>
</comment>
<keyword evidence="4" id="KW-0804">Transcription</keyword>